<evidence type="ECO:0000313" key="2">
    <source>
        <dbReference type="EMBL" id="RYR16671.1"/>
    </source>
</evidence>
<proteinExistence type="predicted"/>
<reference evidence="2 3" key="1">
    <citation type="submission" date="2019-01" db="EMBL/GenBank/DDBJ databases">
        <title>Sequencing of cultivated peanut Arachis hypogaea provides insights into genome evolution and oil improvement.</title>
        <authorList>
            <person name="Chen X."/>
        </authorList>
    </citation>
    <scope>NUCLEOTIDE SEQUENCE [LARGE SCALE GENOMIC DNA]</scope>
    <source>
        <strain evidence="3">cv. Fuhuasheng</strain>
        <tissue evidence="2">Leaves</tissue>
    </source>
</reference>
<keyword evidence="1" id="KW-0472">Membrane</keyword>
<name>A0A444ZR37_ARAHY</name>
<dbReference type="AlphaFoldDB" id="A0A444ZR37"/>
<gene>
    <name evidence="2" type="ORF">Ahy_B04g073708</name>
</gene>
<evidence type="ECO:0000313" key="3">
    <source>
        <dbReference type="Proteomes" id="UP000289738"/>
    </source>
</evidence>
<keyword evidence="3" id="KW-1185">Reference proteome</keyword>
<dbReference type="Proteomes" id="UP000289738">
    <property type="component" value="Chromosome B04"/>
</dbReference>
<accession>A0A444ZR37</accession>
<organism evidence="2 3">
    <name type="scientific">Arachis hypogaea</name>
    <name type="common">Peanut</name>
    <dbReference type="NCBI Taxonomy" id="3818"/>
    <lineage>
        <taxon>Eukaryota</taxon>
        <taxon>Viridiplantae</taxon>
        <taxon>Streptophyta</taxon>
        <taxon>Embryophyta</taxon>
        <taxon>Tracheophyta</taxon>
        <taxon>Spermatophyta</taxon>
        <taxon>Magnoliopsida</taxon>
        <taxon>eudicotyledons</taxon>
        <taxon>Gunneridae</taxon>
        <taxon>Pentapetalae</taxon>
        <taxon>rosids</taxon>
        <taxon>fabids</taxon>
        <taxon>Fabales</taxon>
        <taxon>Fabaceae</taxon>
        <taxon>Papilionoideae</taxon>
        <taxon>50 kb inversion clade</taxon>
        <taxon>dalbergioids sensu lato</taxon>
        <taxon>Dalbergieae</taxon>
        <taxon>Pterocarpus clade</taxon>
        <taxon>Arachis</taxon>
    </lineage>
</organism>
<protein>
    <submittedName>
        <fullName evidence="2">Uncharacterized protein</fullName>
    </submittedName>
</protein>
<sequence>MLLLIPILVQRVRGCNTRTDFHIIYIMLKLCFLLFSFLDFKFQ</sequence>
<dbReference type="EMBL" id="SDMP01000014">
    <property type="protein sequence ID" value="RYR16671.1"/>
    <property type="molecule type" value="Genomic_DNA"/>
</dbReference>
<evidence type="ECO:0000256" key="1">
    <source>
        <dbReference type="SAM" id="Phobius"/>
    </source>
</evidence>
<comment type="caution">
    <text evidence="2">The sequence shown here is derived from an EMBL/GenBank/DDBJ whole genome shotgun (WGS) entry which is preliminary data.</text>
</comment>
<feature type="transmembrane region" description="Helical" evidence="1">
    <location>
        <begin position="24"/>
        <end position="42"/>
    </location>
</feature>
<keyword evidence="1" id="KW-1133">Transmembrane helix</keyword>
<keyword evidence="1" id="KW-0812">Transmembrane</keyword>